<protein>
    <submittedName>
        <fullName evidence="1">Uncharacterized protein</fullName>
    </submittedName>
</protein>
<proteinExistence type="predicted"/>
<accession>M1CJ13</accession>
<dbReference type="Proteomes" id="UP000011115">
    <property type="component" value="Unassembled WGS sequence"/>
</dbReference>
<sequence>MDRREIEIFGGFRPSSSIPHRCPLFSINFSDKNRPLHRLHLYFGNVLFKTISNSWSKLVQQIKI</sequence>
<dbReference type="Gramene" id="PGSC0003DMT400068427">
    <property type="protein sequence ID" value="PGSC0003DMT400068427"/>
    <property type="gene ID" value="PGSC0003DMG400026610"/>
</dbReference>
<dbReference type="AlphaFoldDB" id="M1CJ13"/>
<name>M1CJ13_SOLTU</name>
<dbReference type="PaxDb" id="4113-PGSC0003DMT400068427"/>
<organism evidence="1 2">
    <name type="scientific">Solanum tuberosum</name>
    <name type="common">Potato</name>
    <dbReference type="NCBI Taxonomy" id="4113"/>
    <lineage>
        <taxon>Eukaryota</taxon>
        <taxon>Viridiplantae</taxon>
        <taxon>Streptophyta</taxon>
        <taxon>Embryophyta</taxon>
        <taxon>Tracheophyta</taxon>
        <taxon>Spermatophyta</taxon>
        <taxon>Magnoliopsida</taxon>
        <taxon>eudicotyledons</taxon>
        <taxon>Gunneridae</taxon>
        <taxon>Pentapetalae</taxon>
        <taxon>asterids</taxon>
        <taxon>lamiids</taxon>
        <taxon>Solanales</taxon>
        <taxon>Solanaceae</taxon>
        <taxon>Solanoideae</taxon>
        <taxon>Solaneae</taxon>
        <taxon>Solanum</taxon>
    </lineage>
</organism>
<evidence type="ECO:0000313" key="1">
    <source>
        <dbReference type="EnsemblPlants" id="PGSC0003DMT400068427"/>
    </source>
</evidence>
<dbReference type="InParanoid" id="M1CJ13"/>
<dbReference type="EnsemblPlants" id="PGSC0003DMT400068427">
    <property type="protein sequence ID" value="PGSC0003DMT400068427"/>
    <property type="gene ID" value="PGSC0003DMG400026610"/>
</dbReference>
<dbReference type="HOGENOM" id="CLU_2872109_0_0_1"/>
<reference evidence="2" key="1">
    <citation type="journal article" date="2011" name="Nature">
        <title>Genome sequence and analysis of the tuber crop potato.</title>
        <authorList>
            <consortium name="The Potato Genome Sequencing Consortium"/>
        </authorList>
    </citation>
    <scope>NUCLEOTIDE SEQUENCE [LARGE SCALE GENOMIC DNA]</scope>
    <source>
        <strain evidence="2">cv. DM1-3 516 R44</strain>
    </source>
</reference>
<reference evidence="1" key="2">
    <citation type="submission" date="2015-06" db="UniProtKB">
        <authorList>
            <consortium name="EnsemblPlants"/>
        </authorList>
    </citation>
    <scope>IDENTIFICATION</scope>
    <source>
        <strain evidence="1">DM1-3 516 R44</strain>
    </source>
</reference>
<keyword evidence="2" id="KW-1185">Reference proteome</keyword>
<evidence type="ECO:0000313" key="2">
    <source>
        <dbReference type="Proteomes" id="UP000011115"/>
    </source>
</evidence>